<keyword evidence="4" id="KW-1185">Reference proteome</keyword>
<evidence type="ECO:0000256" key="1">
    <source>
        <dbReference type="SAM" id="SignalP"/>
    </source>
</evidence>
<evidence type="ECO:0000313" key="3">
    <source>
        <dbReference type="EMBL" id="MBV7270538.1"/>
    </source>
</evidence>
<keyword evidence="1" id="KW-0732">Signal</keyword>
<dbReference type="PANTHER" id="PTHR43265:SF1">
    <property type="entry name" value="ESTERASE ESTD"/>
    <property type="match status" value="1"/>
</dbReference>
<name>A0A9X1FCF9_9FLAO</name>
<keyword evidence="3" id="KW-0378">Hydrolase</keyword>
<dbReference type="AlphaFoldDB" id="A0A9X1FCF9"/>
<dbReference type="PANTHER" id="PTHR43265">
    <property type="entry name" value="ESTERASE ESTD"/>
    <property type="match status" value="1"/>
</dbReference>
<sequence>MRQYISTLLLLFSVFSFCQKKAYSENEVSVSNWIDGTLLTPNENKKHTLAIIIAGSGPTNRNGNQNFQKNNSLKKLAESLTNNGVATFRFDKRIVKQIRKGKVDKNLMLDDFVNDASDVITYFKEKDNYSKIYVIGHSQGSLVGMLAAKDKVDGFISLAGAGQNIGDVITDQVSKMSPQLGEEAKKIVDKLKQGETVKDYPSALASLFNEEIQPFMINWMQYNPTEVIKELKMPLLVVVGTNDLQISENDAKLLKEANDKAKLKIIENMNHVLFEIKGDDLENSKSYNESFRPISSELIDSIVKFIINNS</sequence>
<dbReference type="InterPro" id="IPR022742">
    <property type="entry name" value="Hydrolase_4"/>
</dbReference>
<dbReference type="EMBL" id="JAGSPD010000017">
    <property type="protein sequence ID" value="MBV7270538.1"/>
    <property type="molecule type" value="Genomic_DNA"/>
</dbReference>
<dbReference type="Pfam" id="PF12146">
    <property type="entry name" value="Hydrolase_4"/>
    <property type="match status" value="1"/>
</dbReference>
<dbReference type="GO" id="GO:0052689">
    <property type="term" value="F:carboxylic ester hydrolase activity"/>
    <property type="evidence" value="ECO:0007669"/>
    <property type="project" value="TreeGrafter"/>
</dbReference>
<feature type="domain" description="Serine aminopeptidase S33" evidence="2">
    <location>
        <begin position="73"/>
        <end position="274"/>
    </location>
</feature>
<dbReference type="InterPro" id="IPR053145">
    <property type="entry name" value="AB_hydrolase_Est10"/>
</dbReference>
<dbReference type="Proteomes" id="UP001138894">
    <property type="component" value="Unassembled WGS sequence"/>
</dbReference>
<reference evidence="3" key="1">
    <citation type="submission" date="2021-04" db="EMBL/GenBank/DDBJ databases">
        <authorList>
            <person name="Pira H."/>
            <person name="Risdian C."/>
            <person name="Wink J."/>
        </authorList>
    </citation>
    <scope>NUCLEOTIDE SEQUENCE</scope>
    <source>
        <strain evidence="3">WHY3</strain>
    </source>
</reference>
<evidence type="ECO:0000259" key="2">
    <source>
        <dbReference type="Pfam" id="PF12146"/>
    </source>
</evidence>
<feature type="signal peptide" evidence="1">
    <location>
        <begin position="1"/>
        <end position="22"/>
    </location>
</feature>
<gene>
    <name evidence="3" type="ORF">KCG49_15220</name>
</gene>
<organism evidence="3 4">
    <name type="scientific">Winogradskyella luteola</name>
    <dbReference type="NCBI Taxonomy" id="2828330"/>
    <lineage>
        <taxon>Bacteria</taxon>
        <taxon>Pseudomonadati</taxon>
        <taxon>Bacteroidota</taxon>
        <taxon>Flavobacteriia</taxon>
        <taxon>Flavobacteriales</taxon>
        <taxon>Flavobacteriaceae</taxon>
        <taxon>Winogradskyella</taxon>
    </lineage>
</organism>
<evidence type="ECO:0000313" key="4">
    <source>
        <dbReference type="Proteomes" id="UP001138894"/>
    </source>
</evidence>
<comment type="caution">
    <text evidence="3">The sequence shown here is derived from an EMBL/GenBank/DDBJ whole genome shotgun (WGS) entry which is preliminary data.</text>
</comment>
<proteinExistence type="predicted"/>
<feature type="chain" id="PRO_5040959799" evidence="1">
    <location>
        <begin position="23"/>
        <end position="310"/>
    </location>
</feature>
<protein>
    <submittedName>
        <fullName evidence="3">Alpha/beta hydrolase</fullName>
    </submittedName>
</protein>
<accession>A0A9X1FCF9</accession>